<reference evidence="1 2" key="1">
    <citation type="submission" date="2019-03" db="EMBL/GenBank/DDBJ databases">
        <title>First draft genome of Liparis tanakae, snailfish: a comprehensive survey of snailfish specific genes.</title>
        <authorList>
            <person name="Kim W."/>
            <person name="Song I."/>
            <person name="Jeong J.-H."/>
            <person name="Kim D."/>
            <person name="Kim S."/>
            <person name="Ryu S."/>
            <person name="Song J.Y."/>
            <person name="Lee S.K."/>
        </authorList>
    </citation>
    <scope>NUCLEOTIDE SEQUENCE [LARGE SCALE GENOMIC DNA]</scope>
    <source>
        <tissue evidence="1">Muscle</tissue>
    </source>
</reference>
<gene>
    <name evidence="1" type="ORF">EYF80_036229</name>
</gene>
<proteinExistence type="predicted"/>
<comment type="caution">
    <text evidence="1">The sequence shown here is derived from an EMBL/GenBank/DDBJ whole genome shotgun (WGS) entry which is preliminary data.</text>
</comment>
<dbReference type="EMBL" id="SRLO01000513">
    <property type="protein sequence ID" value="TNN53529.1"/>
    <property type="molecule type" value="Genomic_DNA"/>
</dbReference>
<protein>
    <submittedName>
        <fullName evidence="1">Uncharacterized protein</fullName>
    </submittedName>
</protein>
<name>A0A4Z2GJR8_9TELE</name>
<evidence type="ECO:0000313" key="1">
    <source>
        <dbReference type="EMBL" id="TNN53529.1"/>
    </source>
</evidence>
<dbReference type="AlphaFoldDB" id="A0A4Z2GJR8"/>
<dbReference type="Proteomes" id="UP000314294">
    <property type="component" value="Unassembled WGS sequence"/>
</dbReference>
<keyword evidence="2" id="KW-1185">Reference proteome</keyword>
<accession>A0A4Z2GJR8</accession>
<evidence type="ECO:0000313" key="2">
    <source>
        <dbReference type="Proteomes" id="UP000314294"/>
    </source>
</evidence>
<sequence>MPAAVCFNCRSTGGRPRSVTVDARIKAPPPGADEDEDEASCPDDMNKKLKVDGFVTHILQHKEVRGGGVEVHSQRKAH</sequence>
<organism evidence="1 2">
    <name type="scientific">Liparis tanakae</name>
    <name type="common">Tanaka's snailfish</name>
    <dbReference type="NCBI Taxonomy" id="230148"/>
    <lineage>
        <taxon>Eukaryota</taxon>
        <taxon>Metazoa</taxon>
        <taxon>Chordata</taxon>
        <taxon>Craniata</taxon>
        <taxon>Vertebrata</taxon>
        <taxon>Euteleostomi</taxon>
        <taxon>Actinopterygii</taxon>
        <taxon>Neopterygii</taxon>
        <taxon>Teleostei</taxon>
        <taxon>Neoteleostei</taxon>
        <taxon>Acanthomorphata</taxon>
        <taxon>Eupercaria</taxon>
        <taxon>Perciformes</taxon>
        <taxon>Cottioidei</taxon>
        <taxon>Cottales</taxon>
        <taxon>Liparidae</taxon>
        <taxon>Liparis</taxon>
    </lineage>
</organism>